<dbReference type="GO" id="GO:0046930">
    <property type="term" value="C:pore complex"/>
    <property type="evidence" value="ECO:0007669"/>
    <property type="project" value="UniProtKB-KW"/>
</dbReference>
<protein>
    <submittedName>
        <fullName evidence="10">Outer membrane protein C</fullName>
    </submittedName>
</protein>
<keyword evidence="5 9" id="KW-0732">Signal</keyword>
<evidence type="ECO:0000256" key="5">
    <source>
        <dbReference type="ARBA" id="ARBA00022729"/>
    </source>
</evidence>
<dbReference type="InterPro" id="IPR001702">
    <property type="entry name" value="Porin_Gram-ve"/>
</dbReference>
<evidence type="ECO:0000256" key="9">
    <source>
        <dbReference type="SAM" id="SignalP"/>
    </source>
</evidence>
<dbReference type="RefSeq" id="WP_029991213.1">
    <property type="nucleotide sequence ID" value="NZ_ATMJ01000045.1"/>
</dbReference>
<feature type="chain" id="PRO_5001793655" evidence="9">
    <location>
        <begin position="20"/>
        <end position="368"/>
    </location>
</feature>
<dbReference type="PRINTS" id="PR00183">
    <property type="entry name" value="ECOLIPORIN"/>
</dbReference>
<keyword evidence="8" id="KW-0406">Ion transport</keyword>
<keyword evidence="8" id="KW-0626">Porin</keyword>
<keyword evidence="11" id="KW-1185">Reference proteome</keyword>
<evidence type="ECO:0000313" key="11">
    <source>
        <dbReference type="Proteomes" id="UP000028602"/>
    </source>
</evidence>
<gene>
    <name evidence="10" type="primary">phoE</name>
    <name evidence="10" type="ORF">GTPT_1314</name>
</gene>
<comment type="subcellular location">
    <subcellularLocation>
        <location evidence="1 8">Cell outer membrane</location>
        <topology evidence="1 8">Multi-pass membrane protein</topology>
    </subcellularLocation>
</comment>
<dbReference type="PRINTS" id="PR00182">
    <property type="entry name" value="ECOLNEIPORIN"/>
</dbReference>
<dbReference type="InterPro" id="IPR023614">
    <property type="entry name" value="Porin_dom_sf"/>
</dbReference>
<comment type="caution">
    <text evidence="10">The sequence shown here is derived from an EMBL/GenBank/DDBJ whole genome shotgun (WGS) entry which is preliminary data.</text>
</comment>
<evidence type="ECO:0000256" key="1">
    <source>
        <dbReference type="ARBA" id="ARBA00004571"/>
    </source>
</evidence>
<dbReference type="GO" id="GO:0009279">
    <property type="term" value="C:cell outer membrane"/>
    <property type="evidence" value="ECO:0007669"/>
    <property type="project" value="UniProtKB-SubCell"/>
</dbReference>
<dbReference type="OrthoDB" id="7055111at2"/>
<evidence type="ECO:0000256" key="8">
    <source>
        <dbReference type="RuleBase" id="RU000469"/>
    </source>
</evidence>
<sequence length="368" mass="40427">MKKSTLALLLCSLTSVSHAAEVYNKDGNQLDFYGKVKAEHYITDNNSSDGDQSYARLGFKGQTRINDQLTGYGQWEYQYSLKNSEGSDASNGNKTRLGFAGLRNPTLGSIDYGRNYGVLYDVEAWTDMFPEFGGDGTARSDNYMTQRSTSLLTWRNTDFFGLVDGLRFAVQYQGKNDDNTANSRTDITRQNGDGFGASLGYRIADTGISLMGAATSSDRTQSQEAASYGHGDKATSWGTGIKYDANQIYLAAIYTQTSNMTPISGTNRLTGTKVTGAANTAQNIELVAQYQFENGLRPSLGYVQTKGKNIENGIGDVDLVKYIDAGATYYFNKNMSAFVDYKINRLNNDNRLSLNTDNIVALGLTYQF</sequence>
<keyword evidence="3" id="KW-1134">Transmembrane beta strand</keyword>
<evidence type="ECO:0000313" key="10">
    <source>
        <dbReference type="EMBL" id="KFD20518.1"/>
    </source>
</evidence>
<dbReference type="eggNOG" id="COG3203">
    <property type="taxonomic scope" value="Bacteria"/>
</dbReference>
<evidence type="ECO:0000256" key="3">
    <source>
        <dbReference type="ARBA" id="ARBA00022452"/>
    </source>
</evidence>
<comment type="similarity">
    <text evidence="2 8">Belongs to the Gram-negative porin family.</text>
</comment>
<evidence type="ECO:0000256" key="6">
    <source>
        <dbReference type="ARBA" id="ARBA00023136"/>
    </source>
</evidence>
<dbReference type="AlphaFoldDB" id="A0A085JJ72"/>
<dbReference type="PANTHER" id="PTHR34501">
    <property type="entry name" value="PROTEIN YDDL-RELATED"/>
    <property type="match status" value="1"/>
</dbReference>
<dbReference type="EMBL" id="JMPR01000021">
    <property type="protein sequence ID" value="KFD20518.1"/>
    <property type="molecule type" value="Genomic_DNA"/>
</dbReference>
<keyword evidence="8" id="KW-0813">Transport</keyword>
<dbReference type="Pfam" id="PF00267">
    <property type="entry name" value="Porin_1"/>
    <property type="match status" value="1"/>
</dbReference>
<comment type="subunit">
    <text evidence="8">Homotrimer.</text>
</comment>
<keyword evidence="6 8" id="KW-0472">Membrane</keyword>
<evidence type="ECO:0000256" key="2">
    <source>
        <dbReference type="ARBA" id="ARBA00007539"/>
    </source>
</evidence>
<feature type="signal peptide" evidence="9">
    <location>
        <begin position="1"/>
        <end position="19"/>
    </location>
</feature>
<dbReference type="InterPro" id="IPR001897">
    <property type="entry name" value="Porin_gammaproteobac"/>
</dbReference>
<dbReference type="PROSITE" id="PS00576">
    <property type="entry name" value="GRAM_NEG_PORIN"/>
    <property type="match status" value="1"/>
</dbReference>
<reference evidence="10 11" key="1">
    <citation type="submission" date="2014-05" db="EMBL/GenBank/DDBJ databases">
        <title>ATOL: Assembling a taxonomically balanced genome-scale reconstruction of the evolutionary history of the Enterobacteriaceae.</title>
        <authorList>
            <person name="Plunkett G.III."/>
            <person name="Neeno-Eckwall E.C."/>
            <person name="Glasner J.D."/>
            <person name="Perna N.T."/>
        </authorList>
    </citation>
    <scope>NUCLEOTIDE SEQUENCE [LARGE SCALE GENOMIC DNA]</scope>
    <source>
        <strain evidence="10 11">ATCC 33301</strain>
    </source>
</reference>
<dbReference type="GO" id="GO:0034220">
    <property type="term" value="P:monoatomic ion transmembrane transport"/>
    <property type="evidence" value="ECO:0007669"/>
    <property type="project" value="InterPro"/>
</dbReference>
<dbReference type="InterPro" id="IPR050298">
    <property type="entry name" value="Gram-neg_bact_OMP"/>
</dbReference>
<name>A0A085JJ72_9GAMM</name>
<accession>A0A085JJ72</accession>
<dbReference type="CDD" id="cd00342">
    <property type="entry name" value="gram_neg_porins"/>
    <property type="match status" value="1"/>
</dbReference>
<dbReference type="Proteomes" id="UP000028602">
    <property type="component" value="Unassembled WGS sequence"/>
</dbReference>
<organism evidence="10 11">
    <name type="scientific">Tatumella ptyseos ATCC 33301</name>
    <dbReference type="NCBI Taxonomy" id="1005995"/>
    <lineage>
        <taxon>Bacteria</taxon>
        <taxon>Pseudomonadati</taxon>
        <taxon>Pseudomonadota</taxon>
        <taxon>Gammaproteobacteria</taxon>
        <taxon>Enterobacterales</taxon>
        <taxon>Erwiniaceae</taxon>
        <taxon>Tatumella</taxon>
    </lineage>
</organism>
<evidence type="ECO:0000256" key="4">
    <source>
        <dbReference type="ARBA" id="ARBA00022692"/>
    </source>
</evidence>
<dbReference type="PANTHER" id="PTHR34501:SF8">
    <property type="entry name" value="OUTER MEMBRANE PORIN N-RELATED"/>
    <property type="match status" value="1"/>
</dbReference>
<dbReference type="SUPFAM" id="SSF56935">
    <property type="entry name" value="Porins"/>
    <property type="match status" value="1"/>
</dbReference>
<evidence type="ECO:0000256" key="7">
    <source>
        <dbReference type="ARBA" id="ARBA00023237"/>
    </source>
</evidence>
<keyword evidence="4 8" id="KW-0812">Transmembrane</keyword>
<proteinExistence type="inferred from homology"/>
<dbReference type="GO" id="GO:0015288">
    <property type="term" value="F:porin activity"/>
    <property type="evidence" value="ECO:0007669"/>
    <property type="project" value="UniProtKB-KW"/>
</dbReference>
<dbReference type="InterPro" id="IPR013793">
    <property type="entry name" value="Porin_Gram-ve_CS"/>
</dbReference>
<dbReference type="InterPro" id="IPR033900">
    <property type="entry name" value="Gram_neg_porin_domain"/>
</dbReference>
<keyword evidence="7 8" id="KW-0998">Cell outer membrane</keyword>
<dbReference type="Gene3D" id="2.40.160.10">
    <property type="entry name" value="Porin"/>
    <property type="match status" value="1"/>
</dbReference>